<protein>
    <recommendedName>
        <fullName evidence="19">Protein kinase domain-containing protein</fullName>
    </recommendedName>
</protein>
<evidence type="ECO:0000256" key="15">
    <source>
        <dbReference type="PROSITE-ProRule" id="PRU10141"/>
    </source>
</evidence>
<dbReference type="RefSeq" id="XP_024359708.1">
    <property type="nucleotide sequence ID" value="XM_024503940.2"/>
</dbReference>
<dbReference type="SUPFAM" id="SSF56112">
    <property type="entry name" value="Protein kinase-like (PK-like)"/>
    <property type="match status" value="1"/>
</dbReference>
<dbReference type="FunFam" id="1.10.510.10:FF:000044">
    <property type="entry name" value="Putative LRR receptor-like serine/threonine-protein kinase"/>
    <property type="match status" value="1"/>
</dbReference>
<organism evidence="20">
    <name type="scientific">Physcomitrium patens</name>
    <name type="common">Spreading-leaved earth moss</name>
    <name type="synonym">Physcomitrella patens</name>
    <dbReference type="NCBI Taxonomy" id="3218"/>
    <lineage>
        <taxon>Eukaryota</taxon>
        <taxon>Viridiplantae</taxon>
        <taxon>Streptophyta</taxon>
        <taxon>Embryophyta</taxon>
        <taxon>Bryophyta</taxon>
        <taxon>Bryophytina</taxon>
        <taxon>Bryopsida</taxon>
        <taxon>Funariidae</taxon>
        <taxon>Funariales</taxon>
        <taxon>Funariaceae</taxon>
        <taxon>Physcomitrium</taxon>
    </lineage>
</organism>
<dbReference type="Pfam" id="PF14368">
    <property type="entry name" value="LTP_2"/>
    <property type="match status" value="2"/>
</dbReference>
<dbReference type="Gene3D" id="3.30.200.20">
    <property type="entry name" value="Phosphorylase Kinase, domain 1"/>
    <property type="match status" value="1"/>
</dbReference>
<name>A0A2K1IRK8_PHYPA</name>
<dbReference type="CDD" id="cd00010">
    <property type="entry name" value="AAI_LTSS"/>
    <property type="match status" value="2"/>
</dbReference>
<keyword evidence="13" id="KW-0675">Receptor</keyword>
<dbReference type="PaxDb" id="3218-PP1S235_114V6.1"/>
<evidence type="ECO:0000256" key="2">
    <source>
        <dbReference type="ARBA" id="ARBA00022527"/>
    </source>
</evidence>
<dbReference type="EnsemblPlants" id="Pp3c21_11170V3.1">
    <property type="protein sequence ID" value="Pp3c21_11170V3.1"/>
    <property type="gene ID" value="Pp3c21_11170"/>
</dbReference>
<dbReference type="InterPro" id="IPR017441">
    <property type="entry name" value="Protein_kinase_ATP_BS"/>
</dbReference>
<evidence type="ECO:0000256" key="9">
    <source>
        <dbReference type="ARBA" id="ARBA00022777"/>
    </source>
</evidence>
<evidence type="ECO:0000256" key="17">
    <source>
        <dbReference type="SAM" id="Phobius"/>
    </source>
</evidence>
<feature type="region of interest" description="Disordered" evidence="16">
    <location>
        <begin position="613"/>
        <end position="632"/>
    </location>
</feature>
<dbReference type="Gene3D" id="1.10.110.10">
    <property type="entry name" value="Plant lipid-transfer and hydrophobic proteins"/>
    <property type="match status" value="1"/>
</dbReference>
<dbReference type="KEGG" id="ppp:112274434"/>
<evidence type="ECO:0000256" key="14">
    <source>
        <dbReference type="ARBA" id="ARBA00023180"/>
    </source>
</evidence>
<proteinExistence type="predicted"/>
<dbReference type="GO" id="GO:0004674">
    <property type="term" value="F:protein serine/threonine kinase activity"/>
    <property type="evidence" value="ECO:0000318"/>
    <property type="project" value="GO_Central"/>
</dbReference>
<dbReference type="GO" id="GO:0016020">
    <property type="term" value="C:membrane"/>
    <property type="evidence" value="ECO:0007669"/>
    <property type="project" value="UniProtKB-SubCell"/>
</dbReference>
<dbReference type="GO" id="GO:0005524">
    <property type="term" value="F:ATP binding"/>
    <property type="evidence" value="ECO:0007669"/>
    <property type="project" value="UniProtKB-UniRule"/>
</dbReference>
<keyword evidence="3" id="KW-0597">Phosphoprotein</keyword>
<evidence type="ECO:0000256" key="6">
    <source>
        <dbReference type="ARBA" id="ARBA00022729"/>
    </source>
</evidence>
<keyword evidence="6 18" id="KW-0732">Signal</keyword>
<dbReference type="OMA" id="FCARACA"/>
<dbReference type="Proteomes" id="UP000006727">
    <property type="component" value="Chromosome 21"/>
</dbReference>
<dbReference type="Gramene" id="Pp3c21_11170V3.1">
    <property type="protein sequence ID" value="Pp3c21_11170V3.1"/>
    <property type="gene ID" value="Pp3c21_11170"/>
</dbReference>
<feature type="chain" id="PRO_5043157974" description="Protein kinase domain-containing protein" evidence="18">
    <location>
        <begin position="20"/>
        <end position="650"/>
    </location>
</feature>
<dbReference type="FunCoup" id="A0A2K1IRK8">
    <property type="interactions" value="803"/>
</dbReference>
<evidence type="ECO:0000256" key="16">
    <source>
        <dbReference type="SAM" id="MobiDB-lite"/>
    </source>
</evidence>
<evidence type="ECO:0000256" key="12">
    <source>
        <dbReference type="ARBA" id="ARBA00023136"/>
    </source>
</evidence>
<dbReference type="EnsemblPlants" id="Pp3c21_11170V3.5">
    <property type="protein sequence ID" value="Pp3c21_11170V3.5"/>
    <property type="gene ID" value="Pp3c21_11170"/>
</dbReference>
<dbReference type="Gramene" id="Pp3c21_11170V3.4">
    <property type="protein sequence ID" value="Pp3c21_11170V3.4"/>
    <property type="gene ID" value="Pp3c21_11170"/>
</dbReference>
<keyword evidence="12 17" id="KW-0472">Membrane</keyword>
<dbReference type="PROSITE" id="PS00107">
    <property type="entry name" value="PROTEIN_KINASE_ATP"/>
    <property type="match status" value="1"/>
</dbReference>
<keyword evidence="4" id="KW-0808">Transferase</keyword>
<dbReference type="OrthoDB" id="346907at2759"/>
<dbReference type="Gramene" id="Pp3c21_11170V3.3">
    <property type="protein sequence ID" value="Pp3c21_11170V3.3"/>
    <property type="gene ID" value="Pp3c21_11170"/>
</dbReference>
<keyword evidence="5 17" id="KW-0812">Transmembrane</keyword>
<dbReference type="PROSITE" id="PS00108">
    <property type="entry name" value="PROTEIN_KINASE_ST"/>
    <property type="match status" value="1"/>
</dbReference>
<keyword evidence="22" id="KW-1185">Reference proteome</keyword>
<dbReference type="InterPro" id="IPR036312">
    <property type="entry name" value="Bifun_inhib/LTP/seed_sf"/>
</dbReference>
<feature type="signal peptide" evidence="18">
    <location>
        <begin position="1"/>
        <end position="19"/>
    </location>
</feature>
<dbReference type="SUPFAM" id="SSF47699">
    <property type="entry name" value="Bifunctional inhibitor/lipid-transfer protein/seed storage 2S albumin"/>
    <property type="match status" value="2"/>
</dbReference>
<dbReference type="Pfam" id="PF00069">
    <property type="entry name" value="Pkinase"/>
    <property type="match status" value="1"/>
</dbReference>
<dbReference type="FunFam" id="3.30.200.20:FF:000140">
    <property type="entry name" value="Leucine-rich repeat receptor-like protein kinase"/>
    <property type="match status" value="1"/>
</dbReference>
<evidence type="ECO:0000313" key="21">
    <source>
        <dbReference type="EnsemblPlants" id="Pp3c21_11170V3.1"/>
    </source>
</evidence>
<dbReference type="CDD" id="cd14066">
    <property type="entry name" value="STKc_IRAK"/>
    <property type="match status" value="1"/>
</dbReference>
<evidence type="ECO:0000256" key="1">
    <source>
        <dbReference type="ARBA" id="ARBA00004167"/>
    </source>
</evidence>
<evidence type="ECO:0000256" key="8">
    <source>
        <dbReference type="ARBA" id="ARBA00022741"/>
    </source>
</evidence>
<sequence length="650" mass="71341">MGTWNVILTLLPLLLAVDAQSGSVSPAPSPVPVSSGYNCSTGIAKLKPKEIDPCSGTDAYAKLGACSEYMNGNVFTPSANCCVSVQSVWSELPACFCKVTFQSKFAPPGPARARARPLVCGIKGDLCHDCPQHFGGPPDLECAASIATQYKLPEQDACNNTTAYADLGSCSSYMSGDVSIPSAECCDSVRQVWSEEPACFCKVTFFSRFQSPAAARARPLLCNITDDFCTRCPAHFVKVSARVKRNYKAIVAGISIGLVLLIVVCCGLLCCRKRIFRNYYEKVDYAQQCNEIRSIEGKPTIFPYSILKHATNDFNSESKLGEGGFGSVFRGVLPDGVEVAVKQLSAKSQQGNDEFLNEVTLITSVQHRNLVKLRGCCLKGKERLLVYEYLENKSLHQAMFDKPRMQMDWQTRMKIIDGMARGLAYLHEGCHTRIVHRDIKASNILLDRDLNPKIADFGLARIFSENDTHVSTRVAGTAGYLAPEYAMRGQLTEKADVFSYGVVVLELISGRPNLDLHVASHATYLLDWAWELYEEENLIDLLDGAVTWSEDDREEALRVVEMALLCTHSRATLRPSMTAVVSMLAGGSELIIPKFARYDVRNYSDLDFKFSGTKSDKQISGSTVRSNNSHGEVSACSTNNSGVVSCLEPR</sequence>
<evidence type="ECO:0000313" key="22">
    <source>
        <dbReference type="Proteomes" id="UP000006727"/>
    </source>
</evidence>
<dbReference type="STRING" id="3218.A0A2K1IRK8"/>
<evidence type="ECO:0000313" key="20">
    <source>
        <dbReference type="EMBL" id="PNR31912.1"/>
    </source>
</evidence>
<evidence type="ECO:0000256" key="18">
    <source>
        <dbReference type="SAM" id="SignalP"/>
    </source>
</evidence>
<reference evidence="20 22" key="2">
    <citation type="journal article" date="2018" name="Plant J.">
        <title>The Physcomitrella patens chromosome-scale assembly reveals moss genome structure and evolution.</title>
        <authorList>
            <person name="Lang D."/>
            <person name="Ullrich K.K."/>
            <person name="Murat F."/>
            <person name="Fuchs J."/>
            <person name="Jenkins J."/>
            <person name="Haas F.B."/>
            <person name="Piednoel M."/>
            <person name="Gundlach H."/>
            <person name="Van Bel M."/>
            <person name="Meyberg R."/>
            <person name="Vives C."/>
            <person name="Morata J."/>
            <person name="Symeonidi A."/>
            <person name="Hiss M."/>
            <person name="Muchero W."/>
            <person name="Kamisugi Y."/>
            <person name="Saleh O."/>
            <person name="Blanc G."/>
            <person name="Decker E.L."/>
            <person name="van Gessel N."/>
            <person name="Grimwood J."/>
            <person name="Hayes R.D."/>
            <person name="Graham S.W."/>
            <person name="Gunter L.E."/>
            <person name="McDaniel S.F."/>
            <person name="Hoernstein S.N.W."/>
            <person name="Larsson A."/>
            <person name="Li F.W."/>
            <person name="Perroud P.F."/>
            <person name="Phillips J."/>
            <person name="Ranjan P."/>
            <person name="Rokshar D.S."/>
            <person name="Rothfels C.J."/>
            <person name="Schneider L."/>
            <person name="Shu S."/>
            <person name="Stevenson D.W."/>
            <person name="Thummler F."/>
            <person name="Tillich M."/>
            <person name="Villarreal Aguilar J.C."/>
            <person name="Widiez T."/>
            <person name="Wong G.K."/>
            <person name="Wymore A."/>
            <person name="Zhang Y."/>
            <person name="Zimmer A.D."/>
            <person name="Quatrano R.S."/>
            <person name="Mayer K.F.X."/>
            <person name="Goodstein D."/>
            <person name="Casacuberta J.M."/>
            <person name="Vandepoele K."/>
            <person name="Reski R."/>
            <person name="Cuming A.C."/>
            <person name="Tuskan G.A."/>
            <person name="Maumus F."/>
            <person name="Salse J."/>
            <person name="Schmutz J."/>
            <person name="Rensing S.A."/>
        </authorList>
    </citation>
    <scope>NUCLEOTIDE SEQUENCE [LARGE SCALE GENOMIC DNA]</scope>
    <source>
        <strain evidence="21 22">cv. Gransden 2004</strain>
    </source>
</reference>
<evidence type="ECO:0000256" key="5">
    <source>
        <dbReference type="ARBA" id="ARBA00022692"/>
    </source>
</evidence>
<dbReference type="AlphaFoldDB" id="A0A2K1IRK8"/>
<dbReference type="InterPro" id="IPR016140">
    <property type="entry name" value="Bifunc_inhib/LTP/seed_store"/>
</dbReference>
<evidence type="ECO:0000256" key="3">
    <source>
        <dbReference type="ARBA" id="ARBA00022553"/>
    </source>
</evidence>
<dbReference type="EnsemblPlants" id="Pp3c21_11170V3.3">
    <property type="protein sequence ID" value="Pp3c21_11170V3.3"/>
    <property type="gene ID" value="Pp3c21_11170"/>
</dbReference>
<evidence type="ECO:0000256" key="13">
    <source>
        <dbReference type="ARBA" id="ARBA00023170"/>
    </source>
</evidence>
<dbReference type="EnsemblPlants" id="Pp3c21_11170V3.2">
    <property type="protein sequence ID" value="Pp3c21_11170V3.2"/>
    <property type="gene ID" value="Pp3c21_11170"/>
</dbReference>
<dbReference type="EnsemblPlants" id="Pp3c21_11170V3.4">
    <property type="protein sequence ID" value="Pp3c21_11170V3.4"/>
    <property type="gene ID" value="Pp3c21_11170"/>
</dbReference>
<feature type="compositionally biased region" description="Polar residues" evidence="16">
    <location>
        <begin position="618"/>
        <end position="632"/>
    </location>
</feature>
<feature type="transmembrane region" description="Helical" evidence="17">
    <location>
        <begin position="249"/>
        <end position="271"/>
    </location>
</feature>
<reference evidence="20 22" key="1">
    <citation type="journal article" date="2008" name="Science">
        <title>The Physcomitrella genome reveals evolutionary insights into the conquest of land by plants.</title>
        <authorList>
            <person name="Rensing S."/>
            <person name="Lang D."/>
            <person name="Zimmer A."/>
            <person name="Terry A."/>
            <person name="Salamov A."/>
            <person name="Shapiro H."/>
            <person name="Nishiyama T."/>
            <person name="Perroud P.-F."/>
            <person name="Lindquist E."/>
            <person name="Kamisugi Y."/>
            <person name="Tanahashi T."/>
            <person name="Sakakibara K."/>
            <person name="Fujita T."/>
            <person name="Oishi K."/>
            <person name="Shin-I T."/>
            <person name="Kuroki Y."/>
            <person name="Toyoda A."/>
            <person name="Suzuki Y."/>
            <person name="Hashimoto A."/>
            <person name="Yamaguchi K."/>
            <person name="Sugano A."/>
            <person name="Kohara Y."/>
            <person name="Fujiyama A."/>
            <person name="Anterola A."/>
            <person name="Aoki S."/>
            <person name="Ashton N."/>
            <person name="Barbazuk W.B."/>
            <person name="Barker E."/>
            <person name="Bennetzen J."/>
            <person name="Bezanilla M."/>
            <person name="Blankenship R."/>
            <person name="Cho S.H."/>
            <person name="Dutcher S."/>
            <person name="Estelle M."/>
            <person name="Fawcett J.A."/>
            <person name="Gundlach H."/>
            <person name="Hanada K."/>
            <person name="Heyl A."/>
            <person name="Hicks K.A."/>
            <person name="Hugh J."/>
            <person name="Lohr M."/>
            <person name="Mayer K."/>
            <person name="Melkozernov A."/>
            <person name="Murata T."/>
            <person name="Nelson D."/>
            <person name="Pils B."/>
            <person name="Prigge M."/>
            <person name="Reiss B."/>
            <person name="Renner T."/>
            <person name="Rombauts S."/>
            <person name="Rushton P."/>
            <person name="Sanderfoot A."/>
            <person name="Schween G."/>
            <person name="Shiu S.-H."/>
            <person name="Stueber K."/>
            <person name="Theodoulou F.L."/>
            <person name="Tu H."/>
            <person name="Van de Peer Y."/>
            <person name="Verrier P.J."/>
            <person name="Waters E."/>
            <person name="Wood A."/>
            <person name="Yang L."/>
            <person name="Cove D."/>
            <person name="Cuming A."/>
            <person name="Hasebe M."/>
            <person name="Lucas S."/>
            <person name="Mishler D.B."/>
            <person name="Reski R."/>
            <person name="Grigoriev I."/>
            <person name="Quatrano R.S."/>
            <person name="Boore J.L."/>
        </authorList>
    </citation>
    <scope>NUCLEOTIDE SEQUENCE [LARGE SCALE GENOMIC DNA]</scope>
    <source>
        <strain evidence="21 22">cv. Gransden 2004</strain>
    </source>
</reference>
<comment type="subcellular location">
    <subcellularLocation>
        <location evidence="1">Membrane</location>
        <topology evidence="1">Single-pass membrane protein</topology>
    </subcellularLocation>
</comment>
<keyword evidence="10 15" id="KW-0067">ATP-binding</keyword>
<dbReference type="Gene3D" id="1.10.510.10">
    <property type="entry name" value="Transferase(Phosphotransferase) domain 1"/>
    <property type="match status" value="1"/>
</dbReference>
<dbReference type="InterPro" id="IPR008271">
    <property type="entry name" value="Ser/Thr_kinase_AS"/>
</dbReference>
<dbReference type="InterPro" id="IPR011009">
    <property type="entry name" value="Kinase-like_dom_sf"/>
</dbReference>
<feature type="binding site" evidence="15">
    <location>
        <position position="342"/>
    </location>
    <ligand>
        <name>ATP</name>
        <dbReference type="ChEBI" id="CHEBI:30616"/>
    </ligand>
</feature>
<dbReference type="GeneID" id="112274434"/>
<keyword evidence="14" id="KW-0325">Glycoprotein</keyword>
<evidence type="ECO:0000256" key="7">
    <source>
        <dbReference type="ARBA" id="ARBA00022737"/>
    </source>
</evidence>
<gene>
    <name evidence="21" type="primary">LOC112274434</name>
    <name evidence="20" type="ORF">PHYPA_026035</name>
</gene>
<dbReference type="EMBL" id="ABEU02000021">
    <property type="protein sequence ID" value="PNR31912.1"/>
    <property type="molecule type" value="Genomic_DNA"/>
</dbReference>
<dbReference type="SMART" id="SM00220">
    <property type="entry name" value="S_TKc"/>
    <property type="match status" value="1"/>
</dbReference>
<accession>A0A2K1IRK8</accession>
<dbReference type="InterPro" id="IPR000719">
    <property type="entry name" value="Prot_kinase_dom"/>
</dbReference>
<dbReference type="Gramene" id="Pp3c21_11170V3.5">
    <property type="protein sequence ID" value="Pp3c21_11170V3.5"/>
    <property type="gene ID" value="Pp3c21_11170"/>
</dbReference>
<evidence type="ECO:0000259" key="19">
    <source>
        <dbReference type="PROSITE" id="PS50011"/>
    </source>
</evidence>
<dbReference type="PANTHER" id="PTHR47973">
    <property type="entry name" value="CYSTEINE-RICH RECEPTOR-LIKE PROTEIN KINASE 3"/>
    <property type="match status" value="1"/>
</dbReference>
<evidence type="ECO:0000256" key="11">
    <source>
        <dbReference type="ARBA" id="ARBA00022989"/>
    </source>
</evidence>
<feature type="domain" description="Protein kinase" evidence="19">
    <location>
        <begin position="314"/>
        <end position="565"/>
    </location>
</feature>
<keyword evidence="8 15" id="KW-0547">Nucleotide-binding</keyword>
<dbReference type="Gramene" id="Pp3c21_11170V3.2">
    <property type="protein sequence ID" value="Pp3c21_11170V3.2"/>
    <property type="gene ID" value="Pp3c21_11170"/>
</dbReference>
<keyword evidence="9" id="KW-0418">Kinase</keyword>
<reference evidence="21" key="3">
    <citation type="submission" date="2020-12" db="UniProtKB">
        <authorList>
            <consortium name="EnsemblPlants"/>
        </authorList>
    </citation>
    <scope>IDENTIFICATION</scope>
</reference>
<dbReference type="RefSeq" id="XP_024359707.1">
    <property type="nucleotide sequence ID" value="XM_024503939.2"/>
</dbReference>
<dbReference type="InterPro" id="IPR052059">
    <property type="entry name" value="CR_Ser/Thr_kinase"/>
</dbReference>
<keyword evidence="2" id="KW-0723">Serine/threonine-protein kinase</keyword>
<evidence type="ECO:0000256" key="10">
    <source>
        <dbReference type="ARBA" id="ARBA00022840"/>
    </source>
</evidence>
<evidence type="ECO:0000256" key="4">
    <source>
        <dbReference type="ARBA" id="ARBA00022679"/>
    </source>
</evidence>
<keyword evidence="11 17" id="KW-1133">Transmembrane helix</keyword>
<dbReference type="PROSITE" id="PS50011">
    <property type="entry name" value="PROTEIN_KINASE_DOM"/>
    <property type="match status" value="1"/>
</dbReference>
<keyword evidence="7" id="KW-0677">Repeat</keyword>